<gene>
    <name evidence="6" type="ORF">SAMN05216215_10772</name>
</gene>
<dbReference type="SUPFAM" id="SSF46785">
    <property type="entry name" value="Winged helix' DNA-binding domain"/>
    <property type="match status" value="1"/>
</dbReference>
<evidence type="ECO:0000256" key="4">
    <source>
        <dbReference type="ARBA" id="ARBA00023163"/>
    </source>
</evidence>
<evidence type="ECO:0000313" key="7">
    <source>
        <dbReference type="Proteomes" id="UP000199529"/>
    </source>
</evidence>
<keyword evidence="3 6" id="KW-0238">DNA-binding</keyword>
<evidence type="ECO:0000259" key="5">
    <source>
        <dbReference type="PROSITE" id="PS50931"/>
    </source>
</evidence>
<dbReference type="Pfam" id="PF03466">
    <property type="entry name" value="LysR_substrate"/>
    <property type="match status" value="1"/>
</dbReference>
<feature type="domain" description="HTH lysR-type" evidence="5">
    <location>
        <begin position="18"/>
        <end position="76"/>
    </location>
</feature>
<comment type="similarity">
    <text evidence="1">Belongs to the LysR transcriptional regulatory family.</text>
</comment>
<dbReference type="Gene3D" id="1.10.10.10">
    <property type="entry name" value="Winged helix-like DNA-binding domain superfamily/Winged helix DNA-binding domain"/>
    <property type="match status" value="1"/>
</dbReference>
<reference evidence="7" key="1">
    <citation type="submission" date="2016-10" db="EMBL/GenBank/DDBJ databases">
        <authorList>
            <person name="Varghese N."/>
            <person name="Submissions S."/>
        </authorList>
    </citation>
    <scope>NUCLEOTIDE SEQUENCE [LARGE SCALE GENOMIC DNA]</scope>
    <source>
        <strain evidence="7">CGMCC 4.3530</strain>
    </source>
</reference>
<evidence type="ECO:0000256" key="2">
    <source>
        <dbReference type="ARBA" id="ARBA00023015"/>
    </source>
</evidence>
<evidence type="ECO:0000256" key="3">
    <source>
        <dbReference type="ARBA" id="ARBA00023125"/>
    </source>
</evidence>
<dbReference type="FunFam" id="1.10.10.10:FF:000001">
    <property type="entry name" value="LysR family transcriptional regulator"/>
    <property type="match status" value="1"/>
</dbReference>
<dbReference type="GO" id="GO:0003700">
    <property type="term" value="F:DNA-binding transcription factor activity"/>
    <property type="evidence" value="ECO:0007669"/>
    <property type="project" value="InterPro"/>
</dbReference>
<organism evidence="6 7">
    <name type="scientific">Saccharopolyspora shandongensis</name>
    <dbReference type="NCBI Taxonomy" id="418495"/>
    <lineage>
        <taxon>Bacteria</taxon>
        <taxon>Bacillati</taxon>
        <taxon>Actinomycetota</taxon>
        <taxon>Actinomycetes</taxon>
        <taxon>Pseudonocardiales</taxon>
        <taxon>Pseudonocardiaceae</taxon>
        <taxon>Saccharopolyspora</taxon>
    </lineage>
</organism>
<dbReference type="GO" id="GO:0032993">
    <property type="term" value="C:protein-DNA complex"/>
    <property type="evidence" value="ECO:0007669"/>
    <property type="project" value="TreeGrafter"/>
</dbReference>
<keyword evidence="2" id="KW-0805">Transcription regulation</keyword>
<keyword evidence="7" id="KW-1185">Reference proteome</keyword>
<dbReference type="STRING" id="418495.SAMN05216215_10772"/>
<keyword evidence="4" id="KW-0804">Transcription</keyword>
<dbReference type="EMBL" id="FNOK01000077">
    <property type="protein sequence ID" value="SDZ46664.1"/>
    <property type="molecule type" value="Genomic_DNA"/>
</dbReference>
<dbReference type="InterPro" id="IPR000847">
    <property type="entry name" value="LysR_HTH_N"/>
</dbReference>
<evidence type="ECO:0000313" key="6">
    <source>
        <dbReference type="EMBL" id="SDZ46664.1"/>
    </source>
</evidence>
<dbReference type="GO" id="GO:0003677">
    <property type="term" value="F:DNA binding"/>
    <property type="evidence" value="ECO:0007669"/>
    <property type="project" value="UniProtKB-KW"/>
</dbReference>
<dbReference type="Gene3D" id="3.40.190.10">
    <property type="entry name" value="Periplasmic binding protein-like II"/>
    <property type="match status" value="2"/>
</dbReference>
<dbReference type="SUPFAM" id="SSF53850">
    <property type="entry name" value="Periplasmic binding protein-like II"/>
    <property type="match status" value="1"/>
</dbReference>
<dbReference type="PANTHER" id="PTHR30346:SF0">
    <property type="entry name" value="HCA OPERON TRANSCRIPTIONAL ACTIVATOR HCAR"/>
    <property type="match status" value="1"/>
</dbReference>
<dbReference type="Pfam" id="PF00126">
    <property type="entry name" value="HTH_1"/>
    <property type="match status" value="1"/>
</dbReference>
<dbReference type="AlphaFoldDB" id="A0A1H3T8V4"/>
<accession>A0A1H3T8V4</accession>
<dbReference type="InterPro" id="IPR005119">
    <property type="entry name" value="LysR_subst-bd"/>
</dbReference>
<dbReference type="PRINTS" id="PR00039">
    <property type="entry name" value="HTHLYSR"/>
</dbReference>
<proteinExistence type="inferred from homology"/>
<dbReference type="InterPro" id="IPR036390">
    <property type="entry name" value="WH_DNA-bd_sf"/>
</dbReference>
<dbReference type="PROSITE" id="PS50931">
    <property type="entry name" value="HTH_LYSR"/>
    <property type="match status" value="1"/>
</dbReference>
<evidence type="ECO:0000256" key="1">
    <source>
        <dbReference type="ARBA" id="ARBA00009437"/>
    </source>
</evidence>
<protein>
    <submittedName>
        <fullName evidence="6">DNA-binding transcriptional regulator, LysR family</fullName>
    </submittedName>
</protein>
<name>A0A1H3T8V4_9PSEU</name>
<dbReference type="InterPro" id="IPR036388">
    <property type="entry name" value="WH-like_DNA-bd_sf"/>
</dbReference>
<sequence length="318" mass="34695">MAAKFGTRQNVAVSEPSFTLVQLRYFEAAARHLSMTAASRELTVSQSAVSTAIAQLERELGVQLLLRHHARGLSLTTAGQAFHQRVLDFLAHGAELVEAARQAGTDLVGPLTVGCFSTLAPFRLPGLLAEFERRHPQVHVSVLEGEHSALKAALRAGECEVSLLYGYDLDDDIDRVVVDTAPPYVLVGSDHPLAKSKKGTVSLAQLAGEPMVLLDLPNSREYLQSVLRDAGVEPVIRHRTTGYETVRALVAHGHGFALLNQRPPAEMTYAGANAVPLKLIDKVEPLEIVVAWMRGARLTRRSQEFVKLCRSLYAHPPH</sequence>
<dbReference type="Proteomes" id="UP000199529">
    <property type="component" value="Unassembled WGS sequence"/>
</dbReference>
<dbReference type="PANTHER" id="PTHR30346">
    <property type="entry name" value="TRANSCRIPTIONAL DUAL REGULATOR HCAR-RELATED"/>
    <property type="match status" value="1"/>
</dbReference>